<dbReference type="Pfam" id="PF00732">
    <property type="entry name" value="GMC_oxred_N"/>
    <property type="match status" value="1"/>
</dbReference>
<name>A0A7Y8KZL9_9BURK</name>
<evidence type="ECO:0000256" key="4">
    <source>
        <dbReference type="ARBA" id="ARBA00022827"/>
    </source>
</evidence>
<comment type="cofactor">
    <cofactor evidence="1 5">
        <name>FAD</name>
        <dbReference type="ChEBI" id="CHEBI:57692"/>
    </cofactor>
</comment>
<dbReference type="PANTHER" id="PTHR11552">
    <property type="entry name" value="GLUCOSE-METHANOL-CHOLINE GMC OXIDOREDUCTASE"/>
    <property type="match status" value="1"/>
</dbReference>
<dbReference type="EC" id="1.1.99.1" evidence="9"/>
<evidence type="ECO:0000256" key="1">
    <source>
        <dbReference type="ARBA" id="ARBA00001974"/>
    </source>
</evidence>
<evidence type="ECO:0000313" key="9">
    <source>
        <dbReference type="EMBL" id="NWF47476.1"/>
    </source>
</evidence>
<dbReference type="GO" id="GO:0050660">
    <property type="term" value="F:flavin adenine dinucleotide binding"/>
    <property type="evidence" value="ECO:0007669"/>
    <property type="project" value="InterPro"/>
</dbReference>
<feature type="domain" description="Glucose-methanol-choline oxidoreductase N-terminal" evidence="8">
    <location>
        <begin position="260"/>
        <end position="274"/>
    </location>
</feature>
<dbReference type="PIRSF" id="PIRSF000137">
    <property type="entry name" value="Alcohol_oxidase"/>
    <property type="match status" value="1"/>
</dbReference>
<organism evidence="9 10">
    <name type="scientific">Hydrogenophaga aromaticivorans</name>
    <dbReference type="NCBI Taxonomy" id="2610898"/>
    <lineage>
        <taxon>Bacteria</taxon>
        <taxon>Pseudomonadati</taxon>
        <taxon>Pseudomonadota</taxon>
        <taxon>Betaproteobacteria</taxon>
        <taxon>Burkholderiales</taxon>
        <taxon>Comamonadaceae</taxon>
        <taxon>Hydrogenophaga</taxon>
    </lineage>
</organism>
<evidence type="ECO:0000256" key="2">
    <source>
        <dbReference type="ARBA" id="ARBA00010790"/>
    </source>
</evidence>
<keyword evidence="3 6" id="KW-0285">Flavoprotein</keyword>
<dbReference type="Gene3D" id="3.30.560.10">
    <property type="entry name" value="Glucose Oxidase, domain 3"/>
    <property type="match status" value="1"/>
</dbReference>
<keyword evidence="10" id="KW-1185">Reference proteome</keyword>
<evidence type="ECO:0000313" key="10">
    <source>
        <dbReference type="Proteomes" id="UP000545507"/>
    </source>
</evidence>
<dbReference type="InterPro" id="IPR000172">
    <property type="entry name" value="GMC_OxRdtase_N"/>
</dbReference>
<reference evidence="9 10" key="1">
    <citation type="submission" date="2019-09" db="EMBL/GenBank/DDBJ databases">
        <title>Hydrogenophaga aromatica sp. nov., isolated from a para-xylene-degrading enrichment culture.</title>
        <authorList>
            <person name="Tancsics A."/>
            <person name="Banerjee S."/>
        </authorList>
    </citation>
    <scope>NUCLEOTIDE SEQUENCE [LARGE SCALE GENOMIC DNA]</scope>
    <source>
        <strain evidence="9 10">D2P1</strain>
    </source>
</reference>
<dbReference type="InterPro" id="IPR007867">
    <property type="entry name" value="GMC_OxRtase_C"/>
</dbReference>
<keyword evidence="9" id="KW-0560">Oxidoreductase</keyword>
<evidence type="ECO:0000259" key="8">
    <source>
        <dbReference type="PROSITE" id="PS00624"/>
    </source>
</evidence>
<dbReference type="SUPFAM" id="SSF51905">
    <property type="entry name" value="FAD/NAD(P)-binding domain"/>
    <property type="match status" value="1"/>
</dbReference>
<protein>
    <submittedName>
        <fullName evidence="9">Choline dehydrogenase</fullName>
        <ecNumber evidence="9">1.1.99.1</ecNumber>
    </submittedName>
</protein>
<dbReference type="EMBL" id="VYGV01000016">
    <property type="protein sequence ID" value="NWF47476.1"/>
    <property type="molecule type" value="Genomic_DNA"/>
</dbReference>
<dbReference type="Gene3D" id="3.50.50.60">
    <property type="entry name" value="FAD/NAD(P)-binding domain"/>
    <property type="match status" value="1"/>
</dbReference>
<feature type="domain" description="Glucose-methanol-choline oxidoreductase N-terminal" evidence="7">
    <location>
        <begin position="79"/>
        <end position="102"/>
    </location>
</feature>
<comment type="caution">
    <text evidence="9">The sequence shown here is derived from an EMBL/GenBank/DDBJ whole genome shotgun (WGS) entry which is preliminary data.</text>
</comment>
<evidence type="ECO:0000256" key="3">
    <source>
        <dbReference type="ARBA" id="ARBA00022630"/>
    </source>
</evidence>
<dbReference type="RefSeq" id="WP_177137349.1">
    <property type="nucleotide sequence ID" value="NZ_VYGV01000016.1"/>
</dbReference>
<dbReference type="InterPro" id="IPR036188">
    <property type="entry name" value="FAD/NAD-bd_sf"/>
</dbReference>
<dbReference type="SUPFAM" id="SSF54373">
    <property type="entry name" value="FAD-linked reductases, C-terminal domain"/>
    <property type="match status" value="1"/>
</dbReference>
<proteinExistence type="inferred from homology"/>
<feature type="binding site" evidence="5">
    <location>
        <position position="81"/>
    </location>
    <ligand>
        <name>FAD</name>
        <dbReference type="ChEBI" id="CHEBI:57692"/>
    </ligand>
</feature>
<evidence type="ECO:0000256" key="5">
    <source>
        <dbReference type="PIRSR" id="PIRSR000137-2"/>
    </source>
</evidence>
<gene>
    <name evidence="9" type="ORF">F3K02_19810</name>
</gene>
<dbReference type="NCBIfam" id="NF002550">
    <property type="entry name" value="PRK02106.1"/>
    <property type="match status" value="1"/>
</dbReference>
<dbReference type="Pfam" id="PF05199">
    <property type="entry name" value="GMC_oxred_C"/>
    <property type="match status" value="1"/>
</dbReference>
<comment type="similarity">
    <text evidence="2 6">Belongs to the GMC oxidoreductase family.</text>
</comment>
<evidence type="ECO:0000256" key="6">
    <source>
        <dbReference type="RuleBase" id="RU003968"/>
    </source>
</evidence>
<evidence type="ECO:0000259" key="7">
    <source>
        <dbReference type="PROSITE" id="PS00623"/>
    </source>
</evidence>
<dbReference type="PANTHER" id="PTHR11552:SF147">
    <property type="entry name" value="CHOLINE DEHYDROGENASE, MITOCHONDRIAL"/>
    <property type="match status" value="1"/>
</dbReference>
<dbReference type="GO" id="GO:0008812">
    <property type="term" value="F:choline dehydrogenase activity"/>
    <property type="evidence" value="ECO:0007669"/>
    <property type="project" value="UniProtKB-EC"/>
</dbReference>
<sequence length="545" mass="58193">MFDYIVVGGGSAGCVLAGRLSEDPAVRVALLEAGPPDSSVLIHCPAGLAVMAKYELNGWGYATVPQPGLNGRRGYQPRGKVLGGSSSINAMIYARGHASDYDGWAAQGNPGWSFADVLPYFKRAEHNQRGADAWHGQGGPLNVMDLRSPNPFLPSFIEAGQQAGHPLNADFNGPEQEGIGAYQVTHKDGERFSAAKAYLTPHLGRSNLKVITNALTTRVLAETVDGQPRAQGVEYRPDGGRGPLQTLLLNPGGEVLLSAGAFGSPQLLMLSGIGPAAHLAEHGIQVVHELPGVGENLHDHPDVVMVVNAPKLTDLFGLSLAGVARMVRGLFEWRRHRSGLLTTNFAEAGGFIKSAPDEAIPDLQLHFVVGKLVDHGRKTVLGHGYSCHVCLLRPKSRGTLRLASADPQVMPLIDPAFLKDPDDVSRLVRGFKRMRELMQQPALARHGGRESRASALAQSDAQIEQFVRFHADTIYHPVGTCRMGPDAGAVVDARLRVHGVAGLRVVDASVMPSVVGGNTNAPVIMMAEKAVDMIREDHSYESATS</sequence>
<dbReference type="InterPro" id="IPR012132">
    <property type="entry name" value="GMC_OxRdtase"/>
</dbReference>
<dbReference type="Proteomes" id="UP000545507">
    <property type="component" value="Unassembled WGS sequence"/>
</dbReference>
<keyword evidence="4 5" id="KW-0274">FAD</keyword>
<dbReference type="PROSITE" id="PS00624">
    <property type="entry name" value="GMC_OXRED_2"/>
    <property type="match status" value="1"/>
</dbReference>
<dbReference type="PROSITE" id="PS00623">
    <property type="entry name" value="GMC_OXRED_1"/>
    <property type="match status" value="1"/>
</dbReference>
<dbReference type="AlphaFoldDB" id="A0A7Y8KZL9"/>
<accession>A0A7Y8KZL9</accession>